<feature type="region of interest" description="Disordered" evidence="1">
    <location>
        <begin position="1"/>
        <end position="40"/>
    </location>
</feature>
<reference evidence="2" key="1">
    <citation type="submission" date="2013-05" db="EMBL/GenBank/DDBJ databases">
        <title>Genome assembly of Cystobacter fuscus DSM 2262.</title>
        <authorList>
            <person name="Sharma G."/>
            <person name="Khatri I."/>
            <person name="Kaur C."/>
            <person name="Mayilraj S."/>
            <person name="Subramanian S."/>
        </authorList>
    </citation>
    <scope>NUCLEOTIDE SEQUENCE [LARGE SCALE GENOMIC DNA]</scope>
    <source>
        <strain evidence="2">DSM 2262</strain>
    </source>
</reference>
<evidence type="ECO:0000256" key="1">
    <source>
        <dbReference type="SAM" id="MobiDB-lite"/>
    </source>
</evidence>
<gene>
    <name evidence="2" type="ORF">D187_007974</name>
</gene>
<name>S9P330_CYSF2</name>
<organism evidence="2 3">
    <name type="scientific">Cystobacter fuscus (strain ATCC 25194 / DSM 2262 / NBRC 100088 / M29)</name>
    <dbReference type="NCBI Taxonomy" id="1242864"/>
    <lineage>
        <taxon>Bacteria</taxon>
        <taxon>Pseudomonadati</taxon>
        <taxon>Myxococcota</taxon>
        <taxon>Myxococcia</taxon>
        <taxon>Myxococcales</taxon>
        <taxon>Cystobacterineae</taxon>
        <taxon>Archangiaceae</taxon>
        <taxon>Cystobacter</taxon>
    </lineage>
</organism>
<sequence length="40" mass="4770">MLHEKNKSRFEKRTGTRKPTIKRQTIEHLPEPAVSRFLAH</sequence>
<evidence type="ECO:0000313" key="2">
    <source>
        <dbReference type="EMBL" id="EPX56632.1"/>
    </source>
</evidence>
<evidence type="ECO:0000313" key="3">
    <source>
        <dbReference type="Proteomes" id="UP000011682"/>
    </source>
</evidence>
<keyword evidence="3" id="KW-1185">Reference proteome</keyword>
<protein>
    <submittedName>
        <fullName evidence="2">Uncharacterized protein</fullName>
    </submittedName>
</protein>
<dbReference type="Proteomes" id="UP000011682">
    <property type="component" value="Unassembled WGS sequence"/>
</dbReference>
<feature type="compositionally biased region" description="Basic and acidic residues" evidence="1">
    <location>
        <begin position="1"/>
        <end position="14"/>
    </location>
</feature>
<comment type="caution">
    <text evidence="2">The sequence shown here is derived from an EMBL/GenBank/DDBJ whole genome shotgun (WGS) entry which is preliminary data.</text>
</comment>
<dbReference type="AlphaFoldDB" id="S9P330"/>
<dbReference type="EMBL" id="ANAH02000066">
    <property type="protein sequence ID" value="EPX56632.1"/>
    <property type="molecule type" value="Genomic_DNA"/>
</dbReference>
<accession>S9P330</accession>
<proteinExistence type="predicted"/>